<gene>
    <name evidence="2" type="ORF">Pla100_40210</name>
</gene>
<organism evidence="2 3">
    <name type="scientific">Neorhodopirellula pilleata</name>
    <dbReference type="NCBI Taxonomy" id="2714738"/>
    <lineage>
        <taxon>Bacteria</taxon>
        <taxon>Pseudomonadati</taxon>
        <taxon>Planctomycetota</taxon>
        <taxon>Planctomycetia</taxon>
        <taxon>Pirellulales</taxon>
        <taxon>Pirellulaceae</taxon>
        <taxon>Neorhodopirellula</taxon>
    </lineage>
</organism>
<evidence type="ECO:0000256" key="1">
    <source>
        <dbReference type="SAM" id="MobiDB-lite"/>
    </source>
</evidence>
<dbReference type="AlphaFoldDB" id="A0A5C6A538"/>
<dbReference type="EMBL" id="SJPM01000009">
    <property type="protein sequence ID" value="TWT93503.1"/>
    <property type="molecule type" value="Genomic_DNA"/>
</dbReference>
<dbReference type="Proteomes" id="UP000316213">
    <property type="component" value="Unassembled WGS sequence"/>
</dbReference>
<evidence type="ECO:0000313" key="3">
    <source>
        <dbReference type="Proteomes" id="UP000316213"/>
    </source>
</evidence>
<accession>A0A5C6A538</accession>
<name>A0A5C6A538_9BACT</name>
<dbReference type="RefSeq" id="WP_146579342.1">
    <property type="nucleotide sequence ID" value="NZ_SJPM01000009.1"/>
</dbReference>
<comment type="caution">
    <text evidence="2">The sequence shown here is derived from an EMBL/GenBank/DDBJ whole genome shotgun (WGS) entry which is preliminary data.</text>
</comment>
<protein>
    <submittedName>
        <fullName evidence="2">Uncharacterized protein</fullName>
    </submittedName>
</protein>
<sequence>MTTNETILSVIPGNTEHERLIVVLRSMPSATMPTNRSLGLFDPHTEQTPEASSSPSLPSARTFCEELISVRERPVVLRQQSFSPAVGWFTQSELEMTQDQWSMMRCTVMPQQRMPQHRAMQSNQRASAISADSSPLTRRRFDRFAGDGDASVVPFAREQAASA</sequence>
<feature type="region of interest" description="Disordered" evidence="1">
    <location>
        <begin position="35"/>
        <end position="58"/>
    </location>
</feature>
<proteinExistence type="predicted"/>
<evidence type="ECO:0000313" key="2">
    <source>
        <dbReference type="EMBL" id="TWT93503.1"/>
    </source>
</evidence>
<keyword evidence="3" id="KW-1185">Reference proteome</keyword>
<dbReference type="OrthoDB" id="289070at2"/>
<reference evidence="2 3" key="1">
    <citation type="submission" date="2019-02" db="EMBL/GenBank/DDBJ databases">
        <title>Deep-cultivation of Planctomycetes and their phenomic and genomic characterization uncovers novel biology.</title>
        <authorList>
            <person name="Wiegand S."/>
            <person name="Jogler M."/>
            <person name="Boedeker C."/>
            <person name="Pinto D."/>
            <person name="Vollmers J."/>
            <person name="Rivas-Marin E."/>
            <person name="Kohn T."/>
            <person name="Peeters S.H."/>
            <person name="Heuer A."/>
            <person name="Rast P."/>
            <person name="Oberbeckmann S."/>
            <person name="Bunk B."/>
            <person name="Jeske O."/>
            <person name="Meyerdierks A."/>
            <person name="Storesund J.E."/>
            <person name="Kallscheuer N."/>
            <person name="Luecker S."/>
            <person name="Lage O.M."/>
            <person name="Pohl T."/>
            <person name="Merkel B.J."/>
            <person name="Hornburger P."/>
            <person name="Mueller R.-W."/>
            <person name="Bruemmer F."/>
            <person name="Labrenz M."/>
            <person name="Spormann A.M."/>
            <person name="Op Den Camp H."/>
            <person name="Overmann J."/>
            <person name="Amann R."/>
            <person name="Jetten M.S.M."/>
            <person name="Mascher T."/>
            <person name="Medema M.H."/>
            <person name="Devos D.P."/>
            <person name="Kaster A.-K."/>
            <person name="Ovreas L."/>
            <person name="Rohde M."/>
            <person name="Galperin M.Y."/>
            <person name="Jogler C."/>
        </authorList>
    </citation>
    <scope>NUCLEOTIDE SEQUENCE [LARGE SCALE GENOMIC DNA]</scope>
    <source>
        <strain evidence="2 3">Pla100</strain>
    </source>
</reference>